<comment type="caution">
    <text evidence="2">The sequence shown here is derived from an EMBL/GenBank/DDBJ whole genome shotgun (WGS) entry which is preliminary data.</text>
</comment>
<organism evidence="2 3">
    <name type="scientific">Hibiscus syriacus</name>
    <name type="common">Rose of Sharon</name>
    <dbReference type="NCBI Taxonomy" id="106335"/>
    <lineage>
        <taxon>Eukaryota</taxon>
        <taxon>Viridiplantae</taxon>
        <taxon>Streptophyta</taxon>
        <taxon>Embryophyta</taxon>
        <taxon>Tracheophyta</taxon>
        <taxon>Spermatophyta</taxon>
        <taxon>Magnoliopsida</taxon>
        <taxon>eudicotyledons</taxon>
        <taxon>Gunneridae</taxon>
        <taxon>Pentapetalae</taxon>
        <taxon>rosids</taxon>
        <taxon>malvids</taxon>
        <taxon>Malvales</taxon>
        <taxon>Malvaceae</taxon>
        <taxon>Malvoideae</taxon>
        <taxon>Hibiscus</taxon>
    </lineage>
</organism>
<sequence>MKLDEILLVYGAGEVVPSSLTILEPNLKYSLFVSISSASQYGRLLLVMGRDFCSDAAGNPFARSPNSTFYVHYGDRSVFVDLRVHVPEKLLKLQSEVRTVQATNNYNNLKVYLYFSVPIFKSLNEILSSLSISQGTLLPIIGEHHGNRRFGFMVANISNIAIITISLNASSRISRQGTPVSPVAPVTFLYGVICRFSEDCSETKQNKSYEDTFHETSGSIYAAEIRADDDVVSVSVPENVTGDVAGNKNLASNVLRVFALIRWLPVKLPVEYYEFARSLERSIPYFSLPWETGHVQPVMMGASPSGTSNSFLSQAYDREISHSFQPKKDDFKIAAAVYGSPLTPIEYRSFFESQSIIPEAEYISDRLHSNGWRNFDRSLFWLVVIGGSLILLHAVLFLILKYKKRDSEKKRSYGALIFC</sequence>
<evidence type="ECO:0000313" key="3">
    <source>
        <dbReference type="Proteomes" id="UP000436088"/>
    </source>
</evidence>
<dbReference type="AlphaFoldDB" id="A0A6A3B1V1"/>
<feature type="transmembrane region" description="Helical" evidence="1">
    <location>
        <begin position="379"/>
        <end position="400"/>
    </location>
</feature>
<evidence type="ECO:0000256" key="1">
    <source>
        <dbReference type="SAM" id="Phobius"/>
    </source>
</evidence>
<dbReference type="PANTHER" id="PTHR34677:SF1">
    <property type="entry name" value="TRANSMEMBRANE PROTEIN"/>
    <property type="match status" value="1"/>
</dbReference>
<accession>A0A6A3B1V1</accession>
<keyword evidence="1" id="KW-0472">Membrane</keyword>
<protein>
    <submittedName>
        <fullName evidence="2">Uncharacterized protein</fullName>
    </submittedName>
</protein>
<gene>
    <name evidence="2" type="ORF">F3Y22_tig00110328pilonHSYRG00010</name>
</gene>
<keyword evidence="1" id="KW-0812">Transmembrane</keyword>
<reference evidence="2" key="1">
    <citation type="submission" date="2019-09" db="EMBL/GenBank/DDBJ databases">
        <title>Draft genome information of white flower Hibiscus syriacus.</title>
        <authorList>
            <person name="Kim Y.-M."/>
        </authorList>
    </citation>
    <scope>NUCLEOTIDE SEQUENCE [LARGE SCALE GENOMIC DNA]</scope>
    <source>
        <strain evidence="2">YM2019G1</strain>
    </source>
</reference>
<proteinExistence type="predicted"/>
<dbReference type="EMBL" id="VEPZ02000934">
    <property type="protein sequence ID" value="KAE8709627.1"/>
    <property type="molecule type" value="Genomic_DNA"/>
</dbReference>
<keyword evidence="3" id="KW-1185">Reference proteome</keyword>
<keyword evidence="1" id="KW-1133">Transmembrane helix</keyword>
<dbReference type="Proteomes" id="UP000436088">
    <property type="component" value="Unassembled WGS sequence"/>
</dbReference>
<evidence type="ECO:0000313" key="2">
    <source>
        <dbReference type="EMBL" id="KAE8709627.1"/>
    </source>
</evidence>
<dbReference type="PANTHER" id="PTHR34677">
    <property type="match status" value="1"/>
</dbReference>
<name>A0A6A3B1V1_HIBSY</name>